<dbReference type="PIRSF" id="PIRSF000189">
    <property type="entry name" value="D-aa_oxidase"/>
    <property type="match status" value="1"/>
</dbReference>
<feature type="domain" description="FAD dependent oxidoreductase" evidence="7">
    <location>
        <begin position="8"/>
        <end position="327"/>
    </location>
</feature>
<feature type="binding site" evidence="6">
    <location>
        <position position="312"/>
    </location>
    <ligand>
        <name>D-dopa</name>
        <dbReference type="ChEBI" id="CHEBI:149689"/>
    </ligand>
</feature>
<reference evidence="8 9" key="1">
    <citation type="journal article" date="2016" name="Genome Biol. Evol.">
        <title>Divergent and convergent evolution of fungal pathogenicity.</title>
        <authorList>
            <person name="Shang Y."/>
            <person name="Xiao G."/>
            <person name="Zheng P."/>
            <person name="Cen K."/>
            <person name="Zhan S."/>
            <person name="Wang C."/>
        </authorList>
    </citation>
    <scope>NUCLEOTIDE SEQUENCE [LARGE SCALE GENOMIC DNA]</scope>
    <source>
        <strain evidence="8 9">RCEF 264</strain>
    </source>
</reference>
<evidence type="ECO:0000313" key="9">
    <source>
        <dbReference type="Proteomes" id="UP000076874"/>
    </source>
</evidence>
<gene>
    <name evidence="8" type="ORF">SPI_00065</name>
</gene>
<dbReference type="GO" id="GO:0005737">
    <property type="term" value="C:cytoplasm"/>
    <property type="evidence" value="ECO:0007669"/>
    <property type="project" value="TreeGrafter"/>
</dbReference>
<dbReference type="STRING" id="1081102.A0A167ZSX2"/>
<proteinExistence type="inferred from homology"/>
<keyword evidence="4 6" id="KW-0274">FAD</keyword>
<dbReference type="Gene3D" id="3.30.9.10">
    <property type="entry name" value="D-Amino Acid Oxidase, subunit A, domain 2"/>
    <property type="match status" value="1"/>
</dbReference>
<evidence type="ECO:0000256" key="4">
    <source>
        <dbReference type="ARBA" id="ARBA00022827"/>
    </source>
</evidence>
<dbReference type="SUPFAM" id="SSF51971">
    <property type="entry name" value="Nucleotide-binding domain"/>
    <property type="match status" value="1"/>
</dbReference>
<keyword evidence="3" id="KW-0285">Flavoprotein</keyword>
<name>A0A167ZSX2_9HYPO</name>
<dbReference type="Proteomes" id="UP000076874">
    <property type="component" value="Unassembled WGS sequence"/>
</dbReference>
<dbReference type="InterPro" id="IPR023209">
    <property type="entry name" value="DAO"/>
</dbReference>
<evidence type="ECO:0000256" key="1">
    <source>
        <dbReference type="ARBA" id="ARBA00001974"/>
    </source>
</evidence>
<evidence type="ECO:0000259" key="7">
    <source>
        <dbReference type="Pfam" id="PF01266"/>
    </source>
</evidence>
<comment type="similarity">
    <text evidence="2">Belongs to the DAMOX/DASOX family.</text>
</comment>
<sequence>MSVVQSQVVVVGAGVVGLTCAYLLARDGHPVTVVARDLPGDLGTGWASPFAGAMVGAAKELGQPAILADSLRHWAQISKEGPSTGRTRVCEYYTDDDDSDGSLFAYTKSLFPDTQRIPAEALPPRCRIGFAFHTVVINPDVFLPWIRGRLEQQHGVRFVRAEVASLGEAAARAGGGAVAIVNATALGARVLAGDAAVVGHRGQTLFVPSDYDQTKITHGSEYTYVIPRPGSGGVILGGVSQEGVTDGAVDPATRADILQRVNRLTGNAFAHVDLARDVRRDLVGVRPGRTGGFRLERDDGNSNVVHAYGFKGNGYAFSFGAAERVRELVRDITRRQRARL</sequence>
<keyword evidence="9" id="KW-1185">Reference proteome</keyword>
<dbReference type="PANTHER" id="PTHR11530:SF11">
    <property type="entry name" value="D-ASPARTATE OXIDASE"/>
    <property type="match status" value="1"/>
</dbReference>
<dbReference type="AlphaFoldDB" id="A0A167ZSX2"/>
<dbReference type="OrthoDB" id="2015447at2759"/>
<keyword evidence="5" id="KW-0560">Oxidoreductase</keyword>
<feature type="binding site" evidence="6">
    <location>
        <position position="224"/>
    </location>
    <ligand>
        <name>D-dopa</name>
        <dbReference type="ChEBI" id="CHEBI:149689"/>
    </ligand>
</feature>
<dbReference type="GO" id="GO:0071949">
    <property type="term" value="F:FAD binding"/>
    <property type="evidence" value="ECO:0007669"/>
    <property type="project" value="InterPro"/>
</dbReference>
<dbReference type="Gene3D" id="3.40.50.720">
    <property type="entry name" value="NAD(P)-binding Rossmann-like Domain"/>
    <property type="match status" value="1"/>
</dbReference>
<dbReference type="InterPro" id="IPR006076">
    <property type="entry name" value="FAD-dep_OxRdtase"/>
</dbReference>
<feature type="binding site" evidence="6">
    <location>
        <position position="184"/>
    </location>
    <ligand>
        <name>FAD</name>
        <dbReference type="ChEBI" id="CHEBI:57692"/>
    </ligand>
</feature>
<evidence type="ECO:0000256" key="5">
    <source>
        <dbReference type="ARBA" id="ARBA00023002"/>
    </source>
</evidence>
<evidence type="ECO:0000256" key="3">
    <source>
        <dbReference type="ARBA" id="ARBA00022630"/>
    </source>
</evidence>
<dbReference type="GO" id="GO:0003884">
    <property type="term" value="F:D-amino-acid oxidase activity"/>
    <property type="evidence" value="ECO:0007669"/>
    <property type="project" value="InterPro"/>
</dbReference>
<dbReference type="Pfam" id="PF01266">
    <property type="entry name" value="DAO"/>
    <property type="match status" value="1"/>
</dbReference>
<protein>
    <submittedName>
        <fullName evidence="8">FAD dependent oxidoreductase</fullName>
    </submittedName>
</protein>
<accession>A0A167ZSX2</accession>
<dbReference type="GO" id="GO:0019478">
    <property type="term" value="P:D-amino acid catabolic process"/>
    <property type="evidence" value="ECO:0007669"/>
    <property type="project" value="TreeGrafter"/>
</dbReference>
<dbReference type="EMBL" id="AZHD01000001">
    <property type="protein sequence ID" value="OAA67870.1"/>
    <property type="molecule type" value="Genomic_DNA"/>
</dbReference>
<evidence type="ECO:0000256" key="6">
    <source>
        <dbReference type="PIRSR" id="PIRSR000189-1"/>
    </source>
</evidence>
<feature type="binding site" evidence="6">
    <location>
        <position position="286"/>
    </location>
    <ligand>
        <name>D-dopa</name>
        <dbReference type="ChEBI" id="CHEBI:149689"/>
    </ligand>
</feature>
<dbReference type="SUPFAM" id="SSF54373">
    <property type="entry name" value="FAD-linked reductases, C-terminal domain"/>
    <property type="match status" value="1"/>
</dbReference>
<evidence type="ECO:0000256" key="2">
    <source>
        <dbReference type="ARBA" id="ARBA00006730"/>
    </source>
</evidence>
<organism evidence="8 9">
    <name type="scientific">Niveomyces insectorum RCEF 264</name>
    <dbReference type="NCBI Taxonomy" id="1081102"/>
    <lineage>
        <taxon>Eukaryota</taxon>
        <taxon>Fungi</taxon>
        <taxon>Dikarya</taxon>
        <taxon>Ascomycota</taxon>
        <taxon>Pezizomycotina</taxon>
        <taxon>Sordariomycetes</taxon>
        <taxon>Hypocreomycetidae</taxon>
        <taxon>Hypocreales</taxon>
        <taxon>Cordycipitaceae</taxon>
        <taxon>Niveomyces</taxon>
    </lineage>
</organism>
<evidence type="ECO:0000313" key="8">
    <source>
        <dbReference type="EMBL" id="OAA67870.1"/>
    </source>
</evidence>
<comment type="caution">
    <text evidence="8">The sequence shown here is derived from an EMBL/GenBank/DDBJ whole genome shotgun (WGS) entry which is preliminary data.</text>
</comment>
<dbReference type="PANTHER" id="PTHR11530">
    <property type="entry name" value="D-AMINO ACID OXIDASE"/>
    <property type="match status" value="1"/>
</dbReference>
<comment type="cofactor">
    <cofactor evidence="1 6">
        <name>FAD</name>
        <dbReference type="ChEBI" id="CHEBI:57692"/>
    </cofactor>
</comment>
<feature type="binding site" evidence="6">
    <location>
        <position position="163"/>
    </location>
    <ligand>
        <name>FAD</name>
        <dbReference type="ChEBI" id="CHEBI:57692"/>
    </ligand>
</feature>